<dbReference type="RefSeq" id="WP_369228907.1">
    <property type="nucleotide sequence ID" value="NZ_CP163435.1"/>
</dbReference>
<dbReference type="EMBL" id="CP163435">
    <property type="protein sequence ID" value="XDQ23307.1"/>
    <property type="molecule type" value="Genomic_DNA"/>
</dbReference>
<dbReference type="Gene3D" id="2.160.20.80">
    <property type="entry name" value="E3 ubiquitin-protein ligase SopA"/>
    <property type="match status" value="2"/>
</dbReference>
<evidence type="ECO:0000256" key="1">
    <source>
        <dbReference type="SAM" id="MobiDB-lite"/>
    </source>
</evidence>
<feature type="compositionally biased region" description="Pro residues" evidence="1">
    <location>
        <begin position="467"/>
        <end position="478"/>
    </location>
</feature>
<sequence>MPLTNLEQPPVQVPSRICATRPHQMPWRDDRRSVTPPPASPRPRASEGRRHGSRTSPWLIAGSLLPGLAAVVALIFTWRQGTDTLAQGNTELRIAEQGQITERFTAAIERLGEDDEELSFGGVYALERIMEDSPRDQSRIVAVLSAFVRSHSRVPAGGFAVQKAGSAPPALPPTVLAVIRVLADRPAGRDGSAVVDWSGSDLRGLQLAPQSAVAGAPPIPAAPFGGARLKNSDLRGVQFSKMDLSRAFLNDARLAGATLTQVNLAGADLTKVHAEKATVRDSVLKEAILRGAQLTGTNFVRSDLNGAFLEEADLQETRFSSEDGESSALDKGGQLAGASLVNTDLTRSRLFHADLTGANLRNADLTAAELGGANLCNSVLNNAELSYPPDLLEGEAKIGANLTGADLRHADLSHANLAGAFLMGADLRGANLLSTDLTGATLGGANLTDVDLSNTIGLPPGADKGRPLPPTRPRPPCPAHTASTPTQRP</sequence>
<dbReference type="InterPro" id="IPR001646">
    <property type="entry name" value="5peptide_repeat"/>
</dbReference>
<dbReference type="SUPFAM" id="SSF141571">
    <property type="entry name" value="Pentapeptide repeat-like"/>
    <property type="match status" value="1"/>
</dbReference>
<feature type="region of interest" description="Disordered" evidence="1">
    <location>
        <begin position="457"/>
        <end position="489"/>
    </location>
</feature>
<dbReference type="Pfam" id="PF00805">
    <property type="entry name" value="Pentapeptide"/>
    <property type="match status" value="4"/>
</dbReference>
<proteinExistence type="predicted"/>
<dbReference type="PANTHER" id="PTHR14136">
    <property type="entry name" value="BTB_POZ DOMAIN-CONTAINING PROTEIN KCTD9"/>
    <property type="match status" value="1"/>
</dbReference>
<dbReference type="PANTHER" id="PTHR14136:SF17">
    <property type="entry name" value="BTB_POZ DOMAIN-CONTAINING PROTEIN KCTD9"/>
    <property type="match status" value="1"/>
</dbReference>
<organism evidence="2">
    <name type="scientific">Streptomyces sp. R21</name>
    <dbReference type="NCBI Taxonomy" id="3238627"/>
    <lineage>
        <taxon>Bacteria</taxon>
        <taxon>Bacillati</taxon>
        <taxon>Actinomycetota</taxon>
        <taxon>Actinomycetes</taxon>
        <taxon>Kitasatosporales</taxon>
        <taxon>Streptomycetaceae</taxon>
        <taxon>Streptomyces</taxon>
    </lineage>
</organism>
<evidence type="ECO:0000313" key="2">
    <source>
        <dbReference type="EMBL" id="XDQ23307.1"/>
    </source>
</evidence>
<reference evidence="2" key="1">
    <citation type="submission" date="2024-07" db="EMBL/GenBank/DDBJ databases">
        <authorList>
            <person name="Yu S.T."/>
        </authorList>
    </citation>
    <scope>NUCLEOTIDE SEQUENCE</scope>
    <source>
        <strain evidence="2">R21</strain>
    </source>
</reference>
<accession>A0AB39NYA3</accession>
<protein>
    <submittedName>
        <fullName evidence="2">Pentapeptide repeat-containing protein</fullName>
    </submittedName>
</protein>
<dbReference type="InterPro" id="IPR051082">
    <property type="entry name" value="Pentapeptide-BTB/POZ_domain"/>
</dbReference>
<gene>
    <name evidence="2" type="ORF">AB5J56_00575</name>
</gene>
<feature type="region of interest" description="Disordered" evidence="1">
    <location>
        <begin position="21"/>
        <end position="56"/>
    </location>
</feature>
<dbReference type="AlphaFoldDB" id="A0AB39NYA3"/>
<name>A0AB39NYA3_9ACTN</name>